<dbReference type="Gene3D" id="2.60.40.1910">
    <property type="match status" value="1"/>
</dbReference>
<keyword evidence="16" id="KW-1185">Reference proteome</keyword>
<dbReference type="GO" id="GO:0006508">
    <property type="term" value="P:proteolysis"/>
    <property type="evidence" value="ECO:0007669"/>
    <property type="project" value="UniProtKB-KW"/>
</dbReference>
<dbReference type="RefSeq" id="WP_156017038.1">
    <property type="nucleotide sequence ID" value="NZ_WGGD01000005.1"/>
</dbReference>
<dbReference type="EC" id="3.4.11.-" evidence="11"/>
<dbReference type="GO" id="GO:0042277">
    <property type="term" value="F:peptide binding"/>
    <property type="evidence" value="ECO:0007669"/>
    <property type="project" value="TreeGrafter"/>
</dbReference>
<dbReference type="CDD" id="cd09601">
    <property type="entry name" value="M1_APN-Q_like"/>
    <property type="match status" value="1"/>
</dbReference>
<keyword evidence="4 9" id="KW-0479">Metal-binding</keyword>
<dbReference type="GO" id="GO:0005737">
    <property type="term" value="C:cytoplasm"/>
    <property type="evidence" value="ECO:0007669"/>
    <property type="project" value="TreeGrafter"/>
</dbReference>
<evidence type="ECO:0000256" key="5">
    <source>
        <dbReference type="ARBA" id="ARBA00022801"/>
    </source>
</evidence>
<dbReference type="PRINTS" id="PR00756">
    <property type="entry name" value="ALADIPTASE"/>
</dbReference>
<dbReference type="InterPro" id="IPR034016">
    <property type="entry name" value="M1_APN-typ"/>
</dbReference>
<sequence length="787" mass="90573">MKIERYDISLDFDFKNLKYNGYEKILLETQDVKLDAMNFEIQRVKMNGAETKFQYDGKVLKIDGVNENKKTLEIWFSKEVETTQLTGIYKARYDGDDKYIISTQFEATHAREFIPCVDKPEYKAVFKLDVKVDKGLKVISNMEAKVSYVEDKVLYSFDETPRMSTYLLYLGIGNFEEIEDNSRQPKIIVATLPGKSCKGKFAIEVARKTIEFYEKYFDIKYQLPKEHLITVPEFAFGAMENWGAITFRETALLADDNSSTQQKIRVSEVVAHELAHQWFGDLVTMKWWDDLWLNESFATFMSHKAVNETFPEWKMWESFLTGETAPALMKDSLTTTHPIEAHVESESDIEQMFDDISYGKGASVLRMIEAYLGQEKFREGISKYLKKFSFSNATGNDLWDSLSEASGENLKPIMDSWIKQEGYPLVVVQLIRNQGKFRLALRQDRFLLNGKNDEKTYAIPITYRLNGNNESVLMRERTLEKELNAYPSQLIANVDKTGFYRVLYEDLDLALRTEKSSMEKWGLLNDYFHFLIAGKIDLETYKKVLAYSARQKSTLVSNEIADQMRILFAISPSKYGDLVRDTLRETIKLWSKPKGRLEKMAYSNVASTLAIADEGFSLGLAKLFDDYDKLDGDIKQPVAIAYAVTGEEDSFINLLDKLRKSNLDEEKLRIINSMLSFKKDFLVSLTLGLFYTGEIKKQDIVRILTRASSNPYSRIAVWTWLKLNIDKIREIYKGTGIFGRVLSDSLPLLGIGIEDEVTNFFQMKQIKEAERGIKAGIEMLHALSKLA</sequence>
<evidence type="ECO:0000313" key="15">
    <source>
        <dbReference type="EMBL" id="MUN29461.1"/>
    </source>
</evidence>
<feature type="site" description="Transition state stabilizer" evidence="10">
    <location>
        <position position="358"/>
    </location>
</feature>
<keyword evidence="3 11" id="KW-0645">Protease</keyword>
<evidence type="ECO:0000259" key="13">
    <source>
        <dbReference type="Pfam" id="PF11838"/>
    </source>
</evidence>
<feature type="domain" description="Aminopeptidase N-like N-terminal" evidence="14">
    <location>
        <begin position="4"/>
        <end position="167"/>
    </location>
</feature>
<evidence type="ECO:0000256" key="10">
    <source>
        <dbReference type="PIRSR" id="PIRSR634016-4"/>
    </source>
</evidence>
<evidence type="ECO:0000256" key="3">
    <source>
        <dbReference type="ARBA" id="ARBA00022670"/>
    </source>
</evidence>
<keyword evidence="2 11" id="KW-0031">Aminopeptidase</keyword>
<feature type="binding site" evidence="9">
    <location>
        <position position="295"/>
    </location>
    <ligand>
        <name>Zn(2+)</name>
        <dbReference type="ChEBI" id="CHEBI:29105"/>
        <note>catalytic</note>
    </ligand>
</feature>
<evidence type="ECO:0000259" key="12">
    <source>
        <dbReference type="Pfam" id="PF01433"/>
    </source>
</evidence>
<dbReference type="GO" id="GO:0005615">
    <property type="term" value="C:extracellular space"/>
    <property type="evidence" value="ECO:0007669"/>
    <property type="project" value="TreeGrafter"/>
</dbReference>
<organism evidence="15 16">
    <name type="scientific">Sulfuracidifex metallicus DSM 6482 = JCM 9184</name>
    <dbReference type="NCBI Taxonomy" id="523847"/>
    <lineage>
        <taxon>Archaea</taxon>
        <taxon>Thermoproteota</taxon>
        <taxon>Thermoprotei</taxon>
        <taxon>Sulfolobales</taxon>
        <taxon>Sulfolobaceae</taxon>
        <taxon>Sulfuracidifex</taxon>
    </lineage>
</organism>
<reference evidence="15 16" key="1">
    <citation type="submission" date="2019-10" db="EMBL/GenBank/DDBJ databases">
        <title>Sequencing and Assembly of Multiple Reported Metal-Biooxidizing Members of the Extremely Thermoacidophilic Archaeal Family Sulfolobaceae.</title>
        <authorList>
            <person name="Counts J.A."/>
            <person name="Kelly R.M."/>
        </authorList>
    </citation>
    <scope>NUCLEOTIDE SEQUENCE [LARGE SCALE GENOMIC DNA]</scope>
    <source>
        <strain evidence="15 16">DSM 6482</strain>
    </source>
</reference>
<name>A0A6A9QQK2_SULME</name>
<dbReference type="InterPro" id="IPR024571">
    <property type="entry name" value="ERAP1-like_C_dom"/>
</dbReference>
<dbReference type="Gene3D" id="1.10.390.10">
    <property type="entry name" value="Neutral Protease Domain 2"/>
    <property type="match status" value="1"/>
</dbReference>
<feature type="binding site" evidence="9">
    <location>
        <position position="272"/>
    </location>
    <ligand>
        <name>Zn(2+)</name>
        <dbReference type="ChEBI" id="CHEBI:29105"/>
        <note>catalytic</note>
    </ligand>
</feature>
<dbReference type="Gene3D" id="2.60.40.1730">
    <property type="entry name" value="tricorn interacting facor f3 domain"/>
    <property type="match status" value="1"/>
</dbReference>
<comment type="cofactor">
    <cofactor evidence="9 11">
        <name>Zn(2+)</name>
        <dbReference type="ChEBI" id="CHEBI:29105"/>
    </cofactor>
    <text evidence="9 11">Binds 1 zinc ion per subunit.</text>
</comment>
<dbReference type="Pfam" id="PF11838">
    <property type="entry name" value="ERAP1_C"/>
    <property type="match status" value="1"/>
</dbReference>
<evidence type="ECO:0000313" key="16">
    <source>
        <dbReference type="Proteomes" id="UP000470772"/>
    </source>
</evidence>
<dbReference type="InterPro" id="IPR014782">
    <property type="entry name" value="Peptidase_M1_dom"/>
</dbReference>
<feature type="active site" description="Proton acceptor" evidence="8">
    <location>
        <position position="273"/>
    </location>
</feature>
<dbReference type="InterPro" id="IPR045357">
    <property type="entry name" value="Aminopeptidase_N-like_N"/>
</dbReference>
<dbReference type="Proteomes" id="UP000470772">
    <property type="component" value="Unassembled WGS sequence"/>
</dbReference>
<dbReference type="PANTHER" id="PTHR11533">
    <property type="entry name" value="PROTEASE M1 ZINC METALLOPROTEASE"/>
    <property type="match status" value="1"/>
</dbReference>
<accession>A0A6A9QQK2</accession>
<keyword evidence="7 11" id="KW-0482">Metalloprotease</keyword>
<comment type="similarity">
    <text evidence="1 11">Belongs to the peptidase M1 family.</text>
</comment>
<dbReference type="SUPFAM" id="SSF55486">
    <property type="entry name" value="Metalloproteases ('zincins'), catalytic domain"/>
    <property type="match status" value="1"/>
</dbReference>
<evidence type="ECO:0000256" key="1">
    <source>
        <dbReference type="ARBA" id="ARBA00010136"/>
    </source>
</evidence>
<gene>
    <name evidence="15" type="ORF">GC250_08430</name>
</gene>
<dbReference type="Pfam" id="PF17900">
    <property type="entry name" value="Peptidase_M1_N"/>
    <property type="match status" value="1"/>
</dbReference>
<evidence type="ECO:0000256" key="6">
    <source>
        <dbReference type="ARBA" id="ARBA00022833"/>
    </source>
</evidence>
<dbReference type="FunFam" id="1.10.390.10:FF:000006">
    <property type="entry name" value="Puromycin-sensitive aminopeptidase"/>
    <property type="match status" value="1"/>
</dbReference>
<keyword evidence="6 9" id="KW-0862">Zinc</keyword>
<dbReference type="InterPro" id="IPR001930">
    <property type="entry name" value="Peptidase_M1"/>
</dbReference>
<dbReference type="InterPro" id="IPR050344">
    <property type="entry name" value="Peptidase_M1_aminopeptidases"/>
</dbReference>
<dbReference type="EMBL" id="WGGD01000005">
    <property type="protein sequence ID" value="MUN29461.1"/>
    <property type="molecule type" value="Genomic_DNA"/>
</dbReference>
<feature type="domain" description="ERAP1-like C-terminal" evidence="13">
    <location>
        <begin position="491"/>
        <end position="780"/>
    </location>
</feature>
<dbReference type="SUPFAM" id="SSF63737">
    <property type="entry name" value="Leukotriene A4 hydrolase N-terminal domain"/>
    <property type="match status" value="1"/>
</dbReference>
<evidence type="ECO:0000256" key="4">
    <source>
        <dbReference type="ARBA" id="ARBA00022723"/>
    </source>
</evidence>
<feature type="domain" description="Peptidase M1 membrane alanine aminopeptidase" evidence="12">
    <location>
        <begin position="201"/>
        <end position="417"/>
    </location>
</feature>
<evidence type="ECO:0000256" key="2">
    <source>
        <dbReference type="ARBA" id="ARBA00022438"/>
    </source>
</evidence>
<feature type="binding site" evidence="9">
    <location>
        <position position="276"/>
    </location>
    <ligand>
        <name>Zn(2+)</name>
        <dbReference type="ChEBI" id="CHEBI:29105"/>
        <note>catalytic</note>
    </ligand>
</feature>
<evidence type="ECO:0000256" key="11">
    <source>
        <dbReference type="RuleBase" id="RU364040"/>
    </source>
</evidence>
<dbReference type="GO" id="GO:0043171">
    <property type="term" value="P:peptide catabolic process"/>
    <property type="evidence" value="ECO:0007669"/>
    <property type="project" value="TreeGrafter"/>
</dbReference>
<protein>
    <recommendedName>
        <fullName evidence="11">Aminopeptidase</fullName>
        <ecNumber evidence="11">3.4.11.-</ecNumber>
    </recommendedName>
</protein>
<dbReference type="Pfam" id="PF01433">
    <property type="entry name" value="Peptidase_M1"/>
    <property type="match status" value="1"/>
</dbReference>
<dbReference type="InterPro" id="IPR042097">
    <property type="entry name" value="Aminopeptidase_N-like_N_sf"/>
</dbReference>
<dbReference type="GO" id="GO:0016020">
    <property type="term" value="C:membrane"/>
    <property type="evidence" value="ECO:0007669"/>
    <property type="project" value="TreeGrafter"/>
</dbReference>
<evidence type="ECO:0000256" key="7">
    <source>
        <dbReference type="ARBA" id="ARBA00023049"/>
    </source>
</evidence>
<evidence type="ECO:0000256" key="8">
    <source>
        <dbReference type="PIRSR" id="PIRSR634016-1"/>
    </source>
</evidence>
<dbReference type="InterPro" id="IPR027268">
    <property type="entry name" value="Peptidase_M4/M1_CTD_sf"/>
</dbReference>
<dbReference type="GO" id="GO:0070006">
    <property type="term" value="F:metalloaminopeptidase activity"/>
    <property type="evidence" value="ECO:0007669"/>
    <property type="project" value="TreeGrafter"/>
</dbReference>
<keyword evidence="5 11" id="KW-0378">Hydrolase</keyword>
<dbReference type="GO" id="GO:0008270">
    <property type="term" value="F:zinc ion binding"/>
    <property type="evidence" value="ECO:0007669"/>
    <property type="project" value="UniProtKB-UniRule"/>
</dbReference>
<proteinExistence type="inferred from homology"/>
<evidence type="ECO:0000259" key="14">
    <source>
        <dbReference type="Pfam" id="PF17900"/>
    </source>
</evidence>
<dbReference type="Gene3D" id="1.25.50.20">
    <property type="match status" value="1"/>
</dbReference>
<dbReference type="AlphaFoldDB" id="A0A6A9QQK2"/>
<comment type="caution">
    <text evidence="15">The sequence shown here is derived from an EMBL/GenBank/DDBJ whole genome shotgun (WGS) entry which is preliminary data.</text>
</comment>
<dbReference type="PANTHER" id="PTHR11533:SF174">
    <property type="entry name" value="PUROMYCIN-SENSITIVE AMINOPEPTIDASE-RELATED"/>
    <property type="match status" value="1"/>
</dbReference>
<evidence type="ECO:0000256" key="9">
    <source>
        <dbReference type="PIRSR" id="PIRSR634016-3"/>
    </source>
</evidence>